<organism evidence="1 2">
    <name type="scientific">Corchorus olitorius</name>
    <dbReference type="NCBI Taxonomy" id="93759"/>
    <lineage>
        <taxon>Eukaryota</taxon>
        <taxon>Viridiplantae</taxon>
        <taxon>Streptophyta</taxon>
        <taxon>Embryophyta</taxon>
        <taxon>Tracheophyta</taxon>
        <taxon>Spermatophyta</taxon>
        <taxon>Magnoliopsida</taxon>
        <taxon>eudicotyledons</taxon>
        <taxon>Gunneridae</taxon>
        <taxon>Pentapetalae</taxon>
        <taxon>rosids</taxon>
        <taxon>malvids</taxon>
        <taxon>Malvales</taxon>
        <taxon>Malvaceae</taxon>
        <taxon>Grewioideae</taxon>
        <taxon>Apeibeae</taxon>
        <taxon>Corchorus</taxon>
    </lineage>
</organism>
<comment type="caution">
    <text evidence="1">The sequence shown here is derived from an EMBL/GenBank/DDBJ whole genome shotgun (WGS) entry which is preliminary data.</text>
</comment>
<dbReference type="AlphaFoldDB" id="A0A1R3HMT0"/>
<gene>
    <name evidence="1" type="ORF">COLO4_28179</name>
</gene>
<protein>
    <submittedName>
        <fullName evidence="1">Uncharacterized protein</fullName>
    </submittedName>
</protein>
<accession>A0A1R3HMT0</accession>
<evidence type="ECO:0000313" key="1">
    <source>
        <dbReference type="EMBL" id="OMO71580.1"/>
    </source>
</evidence>
<dbReference type="EMBL" id="AWUE01019768">
    <property type="protein sequence ID" value="OMO71580.1"/>
    <property type="molecule type" value="Genomic_DNA"/>
</dbReference>
<sequence length="39" mass="4308">MGFKPASDDADLLVSLCNQPVRGHFHLECSKIKAIMATY</sequence>
<dbReference type="Proteomes" id="UP000187203">
    <property type="component" value="Unassembled WGS sequence"/>
</dbReference>
<keyword evidence="2" id="KW-1185">Reference proteome</keyword>
<reference evidence="2" key="1">
    <citation type="submission" date="2013-09" db="EMBL/GenBank/DDBJ databases">
        <title>Corchorus olitorius genome sequencing.</title>
        <authorList>
            <person name="Alam M."/>
            <person name="Haque M.S."/>
            <person name="Islam M.S."/>
            <person name="Emdad E.M."/>
            <person name="Islam M.M."/>
            <person name="Ahmed B."/>
            <person name="Halim A."/>
            <person name="Hossen Q.M.M."/>
            <person name="Hossain M.Z."/>
            <person name="Ahmed R."/>
            <person name="Khan M.M."/>
            <person name="Islam R."/>
            <person name="Rashid M.M."/>
            <person name="Khan S.A."/>
            <person name="Rahman M.S."/>
            <person name="Alam M."/>
            <person name="Yahiya A.S."/>
            <person name="Khan M.S."/>
            <person name="Azam M.S."/>
            <person name="Haque T."/>
            <person name="Lashkar M.Z.H."/>
            <person name="Akhand A.I."/>
            <person name="Morshed G."/>
            <person name="Roy S."/>
            <person name="Uddin K.S."/>
            <person name="Rabeya T."/>
            <person name="Hossain A.S."/>
            <person name="Chowdhury A."/>
            <person name="Snigdha A.R."/>
            <person name="Mortoza M.S."/>
            <person name="Matin S.A."/>
            <person name="Hoque S.M.E."/>
            <person name="Islam M.K."/>
            <person name="Roy D.K."/>
            <person name="Haider R."/>
            <person name="Moosa M.M."/>
            <person name="Elias S.M."/>
            <person name="Hasan A.M."/>
            <person name="Jahan S."/>
            <person name="Shafiuddin M."/>
            <person name="Mahmood N."/>
            <person name="Shommy N.S."/>
        </authorList>
    </citation>
    <scope>NUCLEOTIDE SEQUENCE [LARGE SCALE GENOMIC DNA]</scope>
    <source>
        <strain evidence="2">cv. O-4</strain>
    </source>
</reference>
<name>A0A1R3HMT0_9ROSI</name>
<evidence type="ECO:0000313" key="2">
    <source>
        <dbReference type="Proteomes" id="UP000187203"/>
    </source>
</evidence>
<proteinExistence type="predicted"/>